<dbReference type="AlphaFoldDB" id="A0A6P0UN67"/>
<dbReference type="EMBL" id="JAABOO010000003">
    <property type="protein sequence ID" value="NER14724.1"/>
    <property type="molecule type" value="Genomic_DNA"/>
</dbReference>
<dbReference type="CDD" id="cd07247">
    <property type="entry name" value="SgaA_N_like"/>
    <property type="match status" value="1"/>
</dbReference>
<sequence>MIHKLTHFAIYTEDIQRASKFYGQVFNWKFNDYGGTDFLQIRSKASEKGELIGALQDRKYSPLEEKVIGFECSIAVKDLNKTIATVQEAGGTILMPKTEIPHVGHICKFTDTEGNLLCAVQYHDHILASFKQA</sequence>
<protein>
    <submittedName>
        <fullName evidence="2">VOC family protein</fullName>
    </submittedName>
</protein>
<gene>
    <name evidence="2" type="ORF">GWK08_14805</name>
</gene>
<dbReference type="Proteomes" id="UP000468581">
    <property type="component" value="Unassembled WGS sequence"/>
</dbReference>
<reference evidence="2 3" key="1">
    <citation type="submission" date="2020-01" db="EMBL/GenBank/DDBJ databases">
        <title>Leptobacterium flavescens.</title>
        <authorList>
            <person name="Wang G."/>
        </authorList>
    </citation>
    <scope>NUCLEOTIDE SEQUENCE [LARGE SCALE GENOMIC DNA]</scope>
    <source>
        <strain evidence="2 3">KCTC 22160</strain>
    </source>
</reference>
<dbReference type="Pfam" id="PF00903">
    <property type="entry name" value="Glyoxalase"/>
    <property type="match status" value="1"/>
</dbReference>
<dbReference type="Gene3D" id="3.10.180.10">
    <property type="entry name" value="2,3-Dihydroxybiphenyl 1,2-Dioxygenase, domain 1"/>
    <property type="match status" value="1"/>
</dbReference>
<feature type="domain" description="VOC" evidence="1">
    <location>
        <begin position="4"/>
        <end position="122"/>
    </location>
</feature>
<dbReference type="RefSeq" id="WP_163608004.1">
    <property type="nucleotide sequence ID" value="NZ_JAABOO010000003.1"/>
</dbReference>
<comment type="caution">
    <text evidence="2">The sequence shown here is derived from an EMBL/GenBank/DDBJ whole genome shotgun (WGS) entry which is preliminary data.</text>
</comment>
<dbReference type="InterPro" id="IPR004360">
    <property type="entry name" value="Glyas_Fos-R_dOase_dom"/>
</dbReference>
<keyword evidence="3" id="KW-1185">Reference proteome</keyword>
<dbReference type="PANTHER" id="PTHR33993">
    <property type="entry name" value="GLYOXALASE-RELATED"/>
    <property type="match status" value="1"/>
</dbReference>
<evidence type="ECO:0000313" key="2">
    <source>
        <dbReference type="EMBL" id="NER14724.1"/>
    </source>
</evidence>
<dbReference type="PROSITE" id="PS51819">
    <property type="entry name" value="VOC"/>
    <property type="match status" value="1"/>
</dbReference>
<dbReference type="InterPro" id="IPR052164">
    <property type="entry name" value="Anthracycline_SecMetBiosynth"/>
</dbReference>
<evidence type="ECO:0000313" key="3">
    <source>
        <dbReference type="Proteomes" id="UP000468581"/>
    </source>
</evidence>
<organism evidence="2 3">
    <name type="scientific">Leptobacterium flavescens</name>
    <dbReference type="NCBI Taxonomy" id="472055"/>
    <lineage>
        <taxon>Bacteria</taxon>
        <taxon>Pseudomonadati</taxon>
        <taxon>Bacteroidota</taxon>
        <taxon>Flavobacteriia</taxon>
        <taxon>Flavobacteriales</taxon>
        <taxon>Flavobacteriaceae</taxon>
        <taxon>Leptobacterium</taxon>
    </lineage>
</organism>
<evidence type="ECO:0000259" key="1">
    <source>
        <dbReference type="PROSITE" id="PS51819"/>
    </source>
</evidence>
<dbReference type="InterPro" id="IPR029068">
    <property type="entry name" value="Glyas_Bleomycin-R_OHBP_Dase"/>
</dbReference>
<dbReference type="InterPro" id="IPR037523">
    <property type="entry name" value="VOC_core"/>
</dbReference>
<proteinExistence type="predicted"/>
<accession>A0A6P0UN67</accession>
<dbReference type="SUPFAM" id="SSF54593">
    <property type="entry name" value="Glyoxalase/Bleomycin resistance protein/Dihydroxybiphenyl dioxygenase"/>
    <property type="match status" value="1"/>
</dbReference>
<name>A0A6P0UN67_9FLAO</name>